<sequence>MPAIITHDTFGQDAYARHFSSIGGTKDEAEAFLLGNQGPDPLFYSIANPLLSSVHRLGNIMHKEKPNEILVAFKQAIGALDEADRSVGRAYALGFLGHYVLDSTMHPLVYFHEFQLCDAGEPGLSRADGSEVHAVIESEYDEMVLTVKRGETVATFNPAVNILKGSDRMLRIVSLLYANMAFSVFGKIIPRNAFGDAVRCFRLVQHLFHSGSGVKREAIARIEELVRPYSFYRAMSHRAILAETCAYDNREHATWENPFTHEKSADSFWDRYEKAQQRFDEVSSLFDADGFNAETARAITRDLNFSGEPVEAKLLAVE</sequence>
<dbReference type="Proteomes" id="UP000468668">
    <property type="component" value="Unassembled WGS sequence"/>
</dbReference>
<keyword evidence="2" id="KW-1185">Reference proteome</keyword>
<gene>
    <name evidence="1" type="ORF">F8C90_04830</name>
</gene>
<protein>
    <submittedName>
        <fullName evidence="1">Zinc dependent phospholipase C family protein</fullName>
    </submittedName>
</protein>
<dbReference type="EMBL" id="WAJR01000008">
    <property type="protein sequence ID" value="KAB1640912.1"/>
    <property type="molecule type" value="Genomic_DNA"/>
</dbReference>
<dbReference type="AlphaFoldDB" id="A0A6N6NPC3"/>
<evidence type="ECO:0000313" key="2">
    <source>
        <dbReference type="Proteomes" id="UP000468668"/>
    </source>
</evidence>
<name>A0A6N6NPC3_9ACTN</name>
<evidence type="ECO:0000313" key="1">
    <source>
        <dbReference type="EMBL" id="KAB1640912.1"/>
    </source>
</evidence>
<accession>A0A6N6NPC3</accession>
<dbReference type="OrthoDB" id="9810528at2"/>
<dbReference type="RefSeq" id="WP_158049330.1">
    <property type="nucleotide sequence ID" value="NZ_WAJR01000008.1"/>
</dbReference>
<reference evidence="1 2" key="1">
    <citation type="submission" date="2019-09" db="EMBL/GenBank/DDBJ databases">
        <title>Whole genome shotgun sequencing (WGS) of Ellagibacter isourolithinifaciens DSM 104140(T) and Adlercreutzia muris DSM 29508(T).</title>
        <authorList>
            <person name="Stoll D.A."/>
            <person name="Danylec N."/>
            <person name="Huch M."/>
        </authorList>
    </citation>
    <scope>NUCLEOTIDE SEQUENCE [LARGE SCALE GENOMIC DNA]</scope>
    <source>
        <strain evidence="1 2">DSM 104140</strain>
    </source>
</reference>
<proteinExistence type="predicted"/>
<comment type="caution">
    <text evidence="1">The sequence shown here is derived from an EMBL/GenBank/DDBJ whole genome shotgun (WGS) entry which is preliminary data.</text>
</comment>
<organism evidence="1 2">
    <name type="scientific">Ellagibacter isourolithinifaciens</name>
    <dbReference type="NCBI Taxonomy" id="2137581"/>
    <lineage>
        <taxon>Bacteria</taxon>
        <taxon>Bacillati</taxon>
        <taxon>Actinomycetota</taxon>
        <taxon>Coriobacteriia</taxon>
        <taxon>Eggerthellales</taxon>
        <taxon>Eggerthellaceae</taxon>
        <taxon>Ellagibacter</taxon>
    </lineage>
</organism>
<dbReference type="GeneID" id="98657729"/>